<evidence type="ECO:0000259" key="12">
    <source>
        <dbReference type="PROSITE" id="PS50929"/>
    </source>
</evidence>
<evidence type="ECO:0000256" key="9">
    <source>
        <dbReference type="SAM" id="MobiDB-lite"/>
    </source>
</evidence>
<feature type="domain" description="ABC transmembrane type-1" evidence="12">
    <location>
        <begin position="1148"/>
        <end position="1427"/>
    </location>
</feature>
<evidence type="ECO:0000256" key="6">
    <source>
        <dbReference type="ARBA" id="ARBA00022840"/>
    </source>
</evidence>
<dbReference type="GO" id="GO:0140359">
    <property type="term" value="F:ABC-type transporter activity"/>
    <property type="evidence" value="ECO:0007669"/>
    <property type="project" value="InterPro"/>
</dbReference>
<dbReference type="CDD" id="cd18604">
    <property type="entry name" value="ABC_6TM_VMR1_D2_like"/>
    <property type="match status" value="1"/>
</dbReference>
<dbReference type="InterPro" id="IPR003593">
    <property type="entry name" value="AAA+_ATPase"/>
</dbReference>
<evidence type="ECO:0000256" key="5">
    <source>
        <dbReference type="ARBA" id="ARBA00022741"/>
    </source>
</evidence>
<feature type="compositionally biased region" description="Basic and acidic residues" evidence="9">
    <location>
        <begin position="461"/>
        <end position="474"/>
    </location>
</feature>
<keyword evidence="4" id="KW-0677">Repeat</keyword>
<dbReference type="GO" id="GO:0000329">
    <property type="term" value="C:fungal-type vacuole membrane"/>
    <property type="evidence" value="ECO:0007669"/>
    <property type="project" value="UniProtKB-ARBA"/>
</dbReference>
<dbReference type="EMBL" id="LT795060">
    <property type="protein sequence ID" value="SJX63290.1"/>
    <property type="molecule type" value="Genomic_DNA"/>
</dbReference>
<evidence type="ECO:0000256" key="7">
    <source>
        <dbReference type="ARBA" id="ARBA00022989"/>
    </source>
</evidence>
<protein>
    <submittedName>
        <fullName evidence="13">Related to YBT1-Vacuolar, ABC protein transporting bile acids</fullName>
    </submittedName>
</protein>
<dbReference type="InterPro" id="IPR017871">
    <property type="entry name" value="ABC_transporter-like_CS"/>
</dbReference>
<feature type="region of interest" description="Disordered" evidence="9">
    <location>
        <begin position="461"/>
        <end position="496"/>
    </location>
</feature>
<feature type="region of interest" description="Disordered" evidence="9">
    <location>
        <begin position="1013"/>
        <end position="1034"/>
    </location>
</feature>
<organism evidence="13 14">
    <name type="scientific">Sporisorium reilianum f. sp. reilianum</name>
    <dbReference type="NCBI Taxonomy" id="72559"/>
    <lineage>
        <taxon>Eukaryota</taxon>
        <taxon>Fungi</taxon>
        <taxon>Dikarya</taxon>
        <taxon>Basidiomycota</taxon>
        <taxon>Ustilaginomycotina</taxon>
        <taxon>Ustilaginomycetes</taxon>
        <taxon>Ustilaginales</taxon>
        <taxon>Ustilaginaceae</taxon>
        <taxon>Sporisorium</taxon>
    </lineage>
</organism>
<dbReference type="Pfam" id="PF00664">
    <property type="entry name" value="ABC_membrane"/>
    <property type="match status" value="2"/>
</dbReference>
<feature type="transmembrane region" description="Helical" evidence="10">
    <location>
        <begin position="186"/>
        <end position="204"/>
    </location>
</feature>
<evidence type="ECO:0000256" key="10">
    <source>
        <dbReference type="SAM" id="Phobius"/>
    </source>
</evidence>
<name>A0A2N8UEW8_9BASI</name>
<dbReference type="PROSITE" id="PS00211">
    <property type="entry name" value="ABC_TRANSPORTER_1"/>
    <property type="match status" value="2"/>
</dbReference>
<reference evidence="13 14" key="1">
    <citation type="submission" date="2017-02" db="EMBL/GenBank/DDBJ databases">
        <authorList>
            <person name="Peterson S.W."/>
        </authorList>
    </citation>
    <scope>NUCLEOTIDE SEQUENCE [LARGE SCALE GENOMIC DNA]</scope>
    <source>
        <strain evidence="13 14">SRS1_H2-8</strain>
    </source>
</reference>
<feature type="domain" description="ABC transmembrane type-1" evidence="12">
    <location>
        <begin position="498"/>
        <end position="686"/>
    </location>
</feature>
<keyword evidence="8 10" id="KW-0472">Membrane</keyword>
<dbReference type="SMART" id="SM00382">
    <property type="entry name" value="AAA"/>
    <property type="match status" value="2"/>
</dbReference>
<feature type="domain" description="ABC transporter" evidence="11">
    <location>
        <begin position="754"/>
        <end position="1014"/>
    </location>
</feature>
<feature type="transmembrane region" description="Helical" evidence="10">
    <location>
        <begin position="410"/>
        <end position="431"/>
    </location>
</feature>
<evidence type="ECO:0000313" key="13">
    <source>
        <dbReference type="EMBL" id="SJX63290.1"/>
    </source>
</evidence>
<dbReference type="PANTHER" id="PTHR24223">
    <property type="entry name" value="ATP-BINDING CASSETTE SUB-FAMILY C"/>
    <property type="match status" value="1"/>
</dbReference>
<feature type="transmembrane region" description="Helical" evidence="10">
    <location>
        <begin position="357"/>
        <end position="378"/>
    </location>
</feature>
<feature type="transmembrane region" description="Helical" evidence="10">
    <location>
        <begin position="1370"/>
        <end position="1392"/>
    </location>
</feature>
<gene>
    <name evidence="13" type="ORF">SRS1_14105</name>
</gene>
<dbReference type="Gene3D" id="3.40.50.300">
    <property type="entry name" value="P-loop containing nucleotide triphosphate hydrolases"/>
    <property type="match status" value="2"/>
</dbReference>
<dbReference type="PROSITE" id="PS50929">
    <property type="entry name" value="ABC_TM1F"/>
    <property type="match status" value="2"/>
</dbReference>
<feature type="transmembrane region" description="Helical" evidence="10">
    <location>
        <begin position="519"/>
        <end position="538"/>
    </location>
</feature>
<dbReference type="CDD" id="cd18596">
    <property type="entry name" value="ABC_6TM_VMR1_D1_like"/>
    <property type="match status" value="1"/>
</dbReference>
<evidence type="ECO:0000256" key="3">
    <source>
        <dbReference type="ARBA" id="ARBA00022692"/>
    </source>
</evidence>
<dbReference type="Gene3D" id="1.20.1560.10">
    <property type="entry name" value="ABC transporter type 1, transmembrane domain"/>
    <property type="match status" value="2"/>
</dbReference>
<dbReference type="InterPro" id="IPR011527">
    <property type="entry name" value="ABC1_TM_dom"/>
</dbReference>
<comment type="subcellular location">
    <subcellularLocation>
        <location evidence="1">Vacuole membrane</location>
        <topology evidence="1">Multi-pass membrane protein</topology>
    </subcellularLocation>
</comment>
<evidence type="ECO:0000259" key="11">
    <source>
        <dbReference type="PROSITE" id="PS50893"/>
    </source>
</evidence>
<feature type="transmembrane region" description="Helical" evidence="10">
    <location>
        <begin position="34"/>
        <end position="54"/>
    </location>
</feature>
<feature type="transmembrane region" description="Helical" evidence="10">
    <location>
        <begin position="1191"/>
        <end position="1215"/>
    </location>
</feature>
<evidence type="ECO:0000256" key="1">
    <source>
        <dbReference type="ARBA" id="ARBA00004128"/>
    </source>
</evidence>
<feature type="domain" description="ABC transporter" evidence="11">
    <location>
        <begin position="1469"/>
        <end position="1760"/>
    </location>
</feature>
<keyword evidence="2" id="KW-0813">Transport</keyword>
<feature type="region of interest" description="Disordered" evidence="9">
    <location>
        <begin position="1602"/>
        <end position="1638"/>
    </location>
</feature>
<evidence type="ECO:0000313" key="14">
    <source>
        <dbReference type="Proteomes" id="UP000239563"/>
    </source>
</evidence>
<feature type="region of interest" description="Disordered" evidence="9">
    <location>
        <begin position="1073"/>
        <end position="1095"/>
    </location>
</feature>
<feature type="transmembrane region" description="Helical" evidence="10">
    <location>
        <begin position="154"/>
        <end position="174"/>
    </location>
</feature>
<keyword evidence="6" id="KW-0067">ATP-binding</keyword>
<feature type="transmembrane region" description="Helical" evidence="10">
    <location>
        <begin position="219"/>
        <end position="238"/>
    </location>
</feature>
<dbReference type="InterPro" id="IPR003439">
    <property type="entry name" value="ABC_transporter-like_ATP-bd"/>
</dbReference>
<evidence type="ECO:0000256" key="8">
    <source>
        <dbReference type="ARBA" id="ARBA00023136"/>
    </source>
</evidence>
<dbReference type="InterPro" id="IPR050173">
    <property type="entry name" value="ABC_transporter_C-like"/>
</dbReference>
<keyword evidence="5" id="KW-0547">Nucleotide-binding</keyword>
<feature type="transmembrane region" description="Helical" evidence="10">
    <location>
        <begin position="116"/>
        <end position="142"/>
    </location>
</feature>
<dbReference type="GO" id="GO:0016887">
    <property type="term" value="F:ATP hydrolysis activity"/>
    <property type="evidence" value="ECO:0007669"/>
    <property type="project" value="InterPro"/>
</dbReference>
<accession>A0A2N8UEW8</accession>
<dbReference type="FunFam" id="1.20.1560.10:FF:000013">
    <property type="entry name" value="ABC transporter C family member 2"/>
    <property type="match status" value="1"/>
</dbReference>
<proteinExistence type="predicted"/>
<dbReference type="InterPro" id="IPR027417">
    <property type="entry name" value="P-loop_NTPase"/>
</dbReference>
<dbReference type="Pfam" id="PF00005">
    <property type="entry name" value="ABC_tran"/>
    <property type="match status" value="2"/>
</dbReference>
<dbReference type="InterPro" id="IPR036640">
    <property type="entry name" value="ABC1_TM_sf"/>
</dbReference>
<dbReference type="GO" id="GO:0005524">
    <property type="term" value="F:ATP binding"/>
    <property type="evidence" value="ECO:0007669"/>
    <property type="project" value="UniProtKB-KW"/>
</dbReference>
<feature type="transmembrane region" description="Helical" evidence="10">
    <location>
        <begin position="1137"/>
        <end position="1159"/>
    </location>
</feature>
<feature type="transmembrane region" description="Helical" evidence="10">
    <location>
        <begin position="1288"/>
        <end position="1309"/>
    </location>
</feature>
<keyword evidence="7 10" id="KW-1133">Transmembrane helix</keyword>
<evidence type="ECO:0000256" key="2">
    <source>
        <dbReference type="ARBA" id="ARBA00022448"/>
    </source>
</evidence>
<dbReference type="CDD" id="cd03244">
    <property type="entry name" value="ABCC_MRP_domain2"/>
    <property type="match status" value="1"/>
</dbReference>
<sequence length="1776" mass="191886">MIPSISPWLGLHRAPTLPTATTLPSVRLPLWDQYTVAALALASTILVVLLYLLFTSPSASPQAYTLLHNHGAETPDSISTHDDDDDVKHEVNGYPFELRKALGTPIDAAAYESHRLALHIVIALLSVVGLAIDAASIVANLVSHSAPAQPLQTTLYFAATCAALRTLTVSLAMLHLNLHEQSRLMFISLLSSFYLVSQLLVFLTDYKLSLPGLGGDSNLVLHAINLASSLVVFLLAFLSPSGPVIRVQAIGSLPARNVGRNAIGGGSVAQNLLGFLAFPVVHQAHSKNRIEEDDIPAIDYTYRSAVVAEEMIRNYRRSLAASLAKVPAGPKRTDGVKARALLSALAKCNARQLIETSIMLVIVTFAFYVPKLGLAVLLDGIEKYEASLRQSTQSTSAAVDTVSKRARSTLIYSAIFYLTLFVENFLVYHYFRPLSVYLKTKMQTQLTTLLAWKRLRQKEASAKEQDTNHDDNDTHAANADSKPDDKVQDGQAEASASSSSQVINLVTTDATRIFGRVDMYVFGIMGPLEVIIGGYSAYALMGKGALIGLAAAAIMQPIAFVVGKITKTIDEKLQKARDRRVMLLSEAIRAIRMVKYEAWEDEIGDKIMLERRAELKCQAQSWVVYTFFGGLFAFVPMLTIVVAFTWYTLVEGNTLTASVAFPAVAVLNELRFAVSYLPSNFLTVIQAWVSMKRIAVYMETGEVDVSEDDYTPQTMSGARDAAAARASASTGVGRIELRQAEITWPSESDGASAFKPSTVAQAQPSSTSTFTLSIPDATFELGHINLVCGKIGSGKTLLLLSLLGEAQLVSGKLECPRSHPAASLYAARTASASSSASHRREWWIDLSLSAYAPQRSFLFNATVRENILFGLEFNARRYRDVIFACGLKPDLKIFKDGDRTEIGEGGTNLSGGQKARISLARAVYSHAGTVLIDDCLSALDSHTTKHVCETLFGADKGGSGLLDGRTTILVTHHVRMMVPRCKKVLVLQEGRQAFFGSAEQFTNSIFYEGLEDEDAKQQDQGEAETPNFGSTTSTAANLAANSDEEDAVEADDALLDVPSADVAAGKHANASAFSQHTVDGSAPKQGVRRQPSNSAFSHISGLNDGEVAAAVEEEAHKQVGEEGRAQGRVSFAVYSGYIRAGGGVLLWIALVGAFAGYAFSDLGANWWLRIWTQQVATDKEHSTEWWLARWIVIQSLQVVAMTLGYALICIASLLAGSRLFKQLLRTVLRAPLRFHDSTPSGRLLNRFGKDMEAIDSNIAEELTEAAKALLIALAAMVATFLGGGPIVLVILSFMAPVFYVIVSTFTLAARDLKRLDSNSASKRITCFTDLITGVVTVRAFGSSSAYFATLMEKLDENMMFYFWQGTVRQWQSLLLSLVSSVIVISTVLVVTLTPGFTAARAGFTLGFVQNLTSMLTYGMRSLSNVEQGLVAVERVMEYFGIETEPLDAPPASVEEQVAVPASWPEKGAIEIKDLHLAYAENLPDVLDGINLSIRAGERVGIVGATGSGKSTLVSALFRFFEYRSGQIEIDGVDVSKIGLKTLRSRMKIVPQDPLILSGTLRSAVDPLGAHADEDITRVLVRVGLLKEKPLVATGYGTFDSANGGGVANATREDGSTSSSTLLTRSPPTPPEDATDDSGTLSSLEARIEESGSNLSSGQKQLLSLSRILLSAASPHANANSIVVLDESTSSIDYTTDAKIQSLLDAHFARHNTTVLAIAHRLRTIIGFDTVVVLNRGKVVEKGSPRELLAMEDGWFTRLAKSTGEQEYASLKRALGM</sequence>
<dbReference type="PANTHER" id="PTHR24223:SF443">
    <property type="entry name" value="MULTIDRUG-RESISTANCE LIKE PROTEIN 1, ISOFORM I"/>
    <property type="match status" value="1"/>
</dbReference>
<feature type="compositionally biased region" description="Low complexity" evidence="9">
    <location>
        <begin position="1615"/>
        <end position="1625"/>
    </location>
</feature>
<feature type="transmembrane region" description="Helical" evidence="10">
    <location>
        <begin position="544"/>
        <end position="565"/>
    </location>
</feature>
<dbReference type="SUPFAM" id="SSF90123">
    <property type="entry name" value="ABC transporter transmembrane region"/>
    <property type="match status" value="2"/>
</dbReference>
<dbReference type="SUPFAM" id="SSF52540">
    <property type="entry name" value="P-loop containing nucleoside triphosphate hydrolases"/>
    <property type="match status" value="2"/>
</dbReference>
<evidence type="ECO:0000256" key="4">
    <source>
        <dbReference type="ARBA" id="ARBA00022737"/>
    </source>
</evidence>
<dbReference type="Proteomes" id="UP000239563">
    <property type="component" value="Chromosome VII"/>
</dbReference>
<keyword evidence="3 10" id="KW-0812">Transmembrane</keyword>
<feature type="transmembrane region" description="Helical" evidence="10">
    <location>
        <begin position="622"/>
        <end position="650"/>
    </location>
</feature>
<dbReference type="PROSITE" id="PS50893">
    <property type="entry name" value="ABC_TRANSPORTER_2"/>
    <property type="match status" value="2"/>
</dbReference>